<reference evidence="7" key="2">
    <citation type="submission" date="2023-06" db="EMBL/GenBank/DDBJ databases">
        <authorList>
            <person name="Swenson N.G."/>
            <person name="Wegrzyn J.L."/>
            <person name="Mcevoy S.L."/>
        </authorList>
    </citation>
    <scope>NUCLEOTIDE SEQUENCE</scope>
    <source>
        <strain evidence="7">NS2018</strain>
        <tissue evidence="7">Leaf</tissue>
    </source>
</reference>
<dbReference type="PANTHER" id="PTHR33345">
    <property type="entry name" value="ADAPTER PROTEIN, PUTATIVE-RELATED"/>
    <property type="match status" value="1"/>
</dbReference>
<keyword evidence="4" id="KW-0862">Zinc</keyword>
<organism evidence="7 8">
    <name type="scientific">Acer saccharum</name>
    <name type="common">Sugar maple</name>
    <dbReference type="NCBI Taxonomy" id="4024"/>
    <lineage>
        <taxon>Eukaryota</taxon>
        <taxon>Viridiplantae</taxon>
        <taxon>Streptophyta</taxon>
        <taxon>Embryophyta</taxon>
        <taxon>Tracheophyta</taxon>
        <taxon>Spermatophyta</taxon>
        <taxon>Magnoliopsida</taxon>
        <taxon>eudicotyledons</taxon>
        <taxon>Gunneridae</taxon>
        <taxon>Pentapetalae</taxon>
        <taxon>rosids</taxon>
        <taxon>malvids</taxon>
        <taxon>Sapindales</taxon>
        <taxon>Sapindaceae</taxon>
        <taxon>Hippocastanoideae</taxon>
        <taxon>Acereae</taxon>
        <taxon>Acer</taxon>
    </lineage>
</organism>
<keyword evidence="2" id="KW-0479">Metal-binding</keyword>
<dbReference type="PANTHER" id="PTHR33345:SF6">
    <property type="entry name" value="OS03G0747200 PROTEIN"/>
    <property type="match status" value="1"/>
</dbReference>
<protein>
    <recommendedName>
        <fullName evidence="6">Oberon-like PHD finger domain-containing protein</fullName>
    </recommendedName>
</protein>
<name>A0AA39W9L5_ACESA</name>
<keyword evidence="5" id="KW-0539">Nucleus</keyword>
<comment type="caution">
    <text evidence="7">The sequence shown here is derived from an EMBL/GenBank/DDBJ whole genome shotgun (WGS) entry which is preliminary data.</text>
</comment>
<evidence type="ECO:0000313" key="8">
    <source>
        <dbReference type="Proteomes" id="UP001168877"/>
    </source>
</evidence>
<keyword evidence="3" id="KW-0863">Zinc-finger</keyword>
<comment type="subcellular location">
    <subcellularLocation>
        <location evidence="1">Nucleus</location>
    </subcellularLocation>
</comment>
<gene>
    <name evidence="7" type="ORF">LWI29_036667</name>
</gene>
<dbReference type="GO" id="GO:0005634">
    <property type="term" value="C:nucleus"/>
    <property type="evidence" value="ECO:0007669"/>
    <property type="project" value="UniProtKB-SubCell"/>
</dbReference>
<proteinExistence type="predicted"/>
<dbReference type="GO" id="GO:0008270">
    <property type="term" value="F:zinc ion binding"/>
    <property type="evidence" value="ECO:0007669"/>
    <property type="project" value="UniProtKB-KW"/>
</dbReference>
<dbReference type="AlphaFoldDB" id="A0AA39W9L5"/>
<sequence>MFHAGTIGGSIGLDAEYCCRRCDAKTDLILHATRLVRTCKSVDCQDDIEKILKVGVCILRGSQKTSAKELLSHIELAIKKKLAEAITRTEDEILLSEARKSQMGLKKEMQPCLRRPETDAFLT</sequence>
<evidence type="ECO:0000256" key="2">
    <source>
        <dbReference type="ARBA" id="ARBA00022723"/>
    </source>
</evidence>
<reference evidence="7" key="1">
    <citation type="journal article" date="2022" name="Plant J.">
        <title>Strategies of tolerance reflected in two North American maple genomes.</title>
        <authorList>
            <person name="McEvoy S.L."/>
            <person name="Sezen U.U."/>
            <person name="Trouern-Trend A."/>
            <person name="McMahon S.M."/>
            <person name="Schaberg P.G."/>
            <person name="Yang J."/>
            <person name="Wegrzyn J.L."/>
            <person name="Swenson N.G."/>
        </authorList>
    </citation>
    <scope>NUCLEOTIDE SEQUENCE</scope>
    <source>
        <strain evidence="7">NS2018</strain>
    </source>
</reference>
<dbReference type="InterPro" id="IPR032881">
    <property type="entry name" value="Oberon-like_PHD"/>
</dbReference>
<feature type="domain" description="Oberon-like PHD finger" evidence="6">
    <location>
        <begin position="5"/>
        <end position="57"/>
    </location>
</feature>
<accession>A0AA39W9L5</accession>
<evidence type="ECO:0000256" key="1">
    <source>
        <dbReference type="ARBA" id="ARBA00004123"/>
    </source>
</evidence>
<keyword evidence="8" id="KW-1185">Reference proteome</keyword>
<evidence type="ECO:0000256" key="3">
    <source>
        <dbReference type="ARBA" id="ARBA00022771"/>
    </source>
</evidence>
<dbReference type="Proteomes" id="UP001168877">
    <property type="component" value="Unassembled WGS sequence"/>
</dbReference>
<evidence type="ECO:0000259" key="6">
    <source>
        <dbReference type="Pfam" id="PF07227"/>
    </source>
</evidence>
<evidence type="ECO:0000256" key="4">
    <source>
        <dbReference type="ARBA" id="ARBA00022833"/>
    </source>
</evidence>
<evidence type="ECO:0000313" key="7">
    <source>
        <dbReference type="EMBL" id="KAK0608833.1"/>
    </source>
</evidence>
<evidence type="ECO:0000256" key="5">
    <source>
        <dbReference type="ARBA" id="ARBA00023242"/>
    </source>
</evidence>
<dbReference type="Pfam" id="PF07227">
    <property type="entry name" value="PHD_Oberon"/>
    <property type="match status" value="1"/>
</dbReference>
<dbReference type="EMBL" id="JAUESC010000001">
    <property type="protein sequence ID" value="KAK0608833.1"/>
    <property type="molecule type" value="Genomic_DNA"/>
</dbReference>